<dbReference type="CDD" id="cd19359">
    <property type="entry name" value="TenA_C_Bt3146-like"/>
    <property type="match status" value="1"/>
</dbReference>
<keyword evidence="3" id="KW-1185">Reference proteome</keyword>
<protein>
    <recommendedName>
        <fullName evidence="4">Thiaminase-2/PQQC domain-containing protein</fullName>
    </recommendedName>
</protein>
<dbReference type="EMBL" id="HE796996">
    <property type="protein sequence ID" value="CCM00630.1"/>
    <property type="molecule type" value="Genomic_DNA"/>
</dbReference>
<dbReference type="GeneID" id="24095541"/>
<name>J4GN13_9APHY</name>
<evidence type="ECO:0000256" key="1">
    <source>
        <dbReference type="SAM" id="MobiDB-lite"/>
    </source>
</evidence>
<sequence length="275" mass="31279">MSARLSSTAPQVHARIRGALHDIEMRRQQKAPPNQLDVKTNTSQGPAPADNDPNKDLVNRLITDNKALWDQLLTNTFPALKMGTLKQGDPGYDEAVKGFKWYMIQDFMYCTRDVGYQSDRAVQTDDVFEYVSIIQKAQKYCDYAIDSLATCVNKPDADVPGLGIDPKIVFKSKPTSTLNDYTDFQHSKAEHENWSYYQIADALSKDPKVDKTAPWYKTFITANLSPKSVNDQIKFFQDYYEGWKDHYEEASDIFRQACIGEINLWGVTANPPKDI</sequence>
<gene>
    <name evidence="2" type="ORF">FIBRA_02667</name>
</gene>
<dbReference type="SUPFAM" id="SSF48613">
    <property type="entry name" value="Heme oxygenase-like"/>
    <property type="match status" value="1"/>
</dbReference>
<dbReference type="AlphaFoldDB" id="J4GN13"/>
<feature type="region of interest" description="Disordered" evidence="1">
    <location>
        <begin position="28"/>
        <end position="56"/>
    </location>
</feature>
<dbReference type="HOGENOM" id="CLU_081629_0_0_1"/>
<proteinExistence type="predicted"/>
<dbReference type="Proteomes" id="UP000006352">
    <property type="component" value="Unassembled WGS sequence"/>
</dbReference>
<evidence type="ECO:0008006" key="4">
    <source>
        <dbReference type="Google" id="ProtNLM"/>
    </source>
</evidence>
<dbReference type="InterPro" id="IPR016084">
    <property type="entry name" value="Haem_Oase-like_multi-hlx"/>
</dbReference>
<accession>J4GN13</accession>
<reference evidence="2 3" key="1">
    <citation type="journal article" date="2012" name="Appl. Environ. Microbiol.">
        <title>Short-read sequencing for genomic analysis of the brown rot fungus Fibroporia radiculosa.</title>
        <authorList>
            <person name="Tang J.D."/>
            <person name="Perkins A.D."/>
            <person name="Sonstegard T.S."/>
            <person name="Schroeder S.G."/>
            <person name="Burgess S.C."/>
            <person name="Diehl S.V."/>
        </authorList>
    </citation>
    <scope>NUCLEOTIDE SEQUENCE [LARGE SCALE GENOMIC DNA]</scope>
    <source>
        <strain evidence="2 3">TFFH 294</strain>
    </source>
</reference>
<dbReference type="OrthoDB" id="2792107at2759"/>
<organism evidence="2 3">
    <name type="scientific">Fibroporia radiculosa</name>
    <dbReference type="NCBI Taxonomy" id="599839"/>
    <lineage>
        <taxon>Eukaryota</taxon>
        <taxon>Fungi</taxon>
        <taxon>Dikarya</taxon>
        <taxon>Basidiomycota</taxon>
        <taxon>Agaricomycotina</taxon>
        <taxon>Agaricomycetes</taxon>
        <taxon>Polyporales</taxon>
        <taxon>Fibroporiaceae</taxon>
        <taxon>Fibroporia</taxon>
    </lineage>
</organism>
<evidence type="ECO:0000313" key="3">
    <source>
        <dbReference type="Proteomes" id="UP000006352"/>
    </source>
</evidence>
<dbReference type="Gene3D" id="1.20.910.10">
    <property type="entry name" value="Heme oxygenase-like"/>
    <property type="match status" value="1"/>
</dbReference>
<evidence type="ECO:0000313" key="2">
    <source>
        <dbReference type="EMBL" id="CCM00630.1"/>
    </source>
</evidence>
<dbReference type="RefSeq" id="XP_012179913.1">
    <property type="nucleotide sequence ID" value="XM_012324523.1"/>
</dbReference>
<dbReference type="InParanoid" id="J4GN13"/>
<dbReference type="STRING" id="599839.J4GN13"/>